<keyword evidence="2 7" id="KW-0813">Transport</keyword>
<dbReference type="InterPro" id="IPR035906">
    <property type="entry name" value="MetI-like_sf"/>
</dbReference>
<evidence type="ECO:0000256" key="4">
    <source>
        <dbReference type="ARBA" id="ARBA00022692"/>
    </source>
</evidence>
<dbReference type="PROSITE" id="PS50928">
    <property type="entry name" value="ABC_TM1"/>
    <property type="match status" value="1"/>
</dbReference>
<reference evidence="9 10" key="1">
    <citation type="journal article" date="2014" name="BMC Genomics">
        <title>Comparative genomics of Bradyrhizobium japonicum CPAC 15 and Bradyrhizobium diazoefficiens CPAC 7: elite model strains for understanding symbiotic performance with soybean.</title>
        <authorList>
            <person name="Siqueira A.F."/>
            <person name="Ormeno-Orrillo E."/>
            <person name="Souza R.C."/>
            <person name="Rodrigues E.P."/>
            <person name="Almeida L.G."/>
            <person name="Barcellos F.G."/>
            <person name="Batista J.S."/>
            <person name="Nakatami A.S."/>
            <person name="Martinez-Romero E."/>
            <person name="Vasconcelos A.T."/>
            <person name="Hungria M."/>
        </authorList>
    </citation>
    <scope>NUCLEOTIDE SEQUENCE [LARGE SCALE GENOMIC DNA]</scope>
    <source>
        <strain evidence="9 10">SEMIA 5080</strain>
    </source>
</reference>
<dbReference type="SUPFAM" id="SSF161098">
    <property type="entry name" value="MetI-like"/>
    <property type="match status" value="1"/>
</dbReference>
<dbReference type="AlphaFoldDB" id="A0A837CI00"/>
<dbReference type="CDD" id="cd06261">
    <property type="entry name" value="TM_PBP2"/>
    <property type="match status" value="1"/>
</dbReference>
<evidence type="ECO:0000256" key="5">
    <source>
        <dbReference type="ARBA" id="ARBA00022989"/>
    </source>
</evidence>
<organism evidence="9 10">
    <name type="scientific">Bradyrhizobium diazoefficiens SEMIA 5080</name>
    <dbReference type="NCBI Taxonomy" id="754504"/>
    <lineage>
        <taxon>Bacteria</taxon>
        <taxon>Pseudomonadati</taxon>
        <taxon>Pseudomonadota</taxon>
        <taxon>Alphaproteobacteria</taxon>
        <taxon>Hyphomicrobiales</taxon>
        <taxon>Nitrobacteraceae</taxon>
        <taxon>Bradyrhizobium</taxon>
    </lineage>
</organism>
<dbReference type="Proteomes" id="UP000024900">
    <property type="component" value="Unassembled WGS sequence"/>
</dbReference>
<evidence type="ECO:0000256" key="6">
    <source>
        <dbReference type="ARBA" id="ARBA00023136"/>
    </source>
</evidence>
<dbReference type="EMBL" id="ADOU02000004">
    <property type="protein sequence ID" value="KGJ68772.1"/>
    <property type="molecule type" value="Genomic_DNA"/>
</dbReference>
<evidence type="ECO:0000256" key="1">
    <source>
        <dbReference type="ARBA" id="ARBA00004651"/>
    </source>
</evidence>
<sequence>MRAKDLRPPSGHVDRAADELRNRARMSVFVLRRVLTLLATLVGASLIIFLVLDALPGNAAQMLMGADASADAVRALTVKLGLDQPLAVRYLQWIKGLLVGDLGNSYVYGTPVASLIAERLVLTIPLAIMAMSITVTLALSAGIYTAANHNKLGDVGVMSLTQVGIALPNFWFAILLVLLFSVRLQWLSAGGFAGWEDGIWLGVKSLLLPAISLAVVQAAILARVTRSAVLEVLREDFVRTARAKGLGKREVLWRHVLRNAMIPVMTVMGLQFANLLAGTIVIENVFYLPGLGRLIFQSIANRDLIVVRNCVMLLATMVVIVNFVVDVLYAFIDPRIKVHDL</sequence>
<comment type="subcellular location">
    <subcellularLocation>
        <location evidence="1 7">Cell membrane</location>
        <topology evidence="1 7">Multi-pass membrane protein</topology>
    </subcellularLocation>
</comment>
<feature type="transmembrane region" description="Helical" evidence="7">
    <location>
        <begin position="30"/>
        <end position="52"/>
    </location>
</feature>
<dbReference type="Pfam" id="PF19300">
    <property type="entry name" value="BPD_transp_1_N"/>
    <property type="match status" value="1"/>
</dbReference>
<proteinExistence type="inferred from homology"/>
<dbReference type="GO" id="GO:0071916">
    <property type="term" value="F:dipeptide transmembrane transporter activity"/>
    <property type="evidence" value="ECO:0007669"/>
    <property type="project" value="TreeGrafter"/>
</dbReference>
<evidence type="ECO:0000256" key="3">
    <source>
        <dbReference type="ARBA" id="ARBA00022475"/>
    </source>
</evidence>
<protein>
    <submittedName>
        <fullName evidence="9">Putative ABC transporter permease protein</fullName>
    </submittedName>
</protein>
<name>A0A837CI00_9BRAD</name>
<accession>A0A837CI00</accession>
<dbReference type="PANTHER" id="PTHR43163:SF6">
    <property type="entry name" value="DIPEPTIDE TRANSPORT SYSTEM PERMEASE PROTEIN DPPB-RELATED"/>
    <property type="match status" value="1"/>
</dbReference>
<dbReference type="InterPro" id="IPR000515">
    <property type="entry name" value="MetI-like"/>
</dbReference>
<dbReference type="FunFam" id="1.10.3720.10:FF:000170">
    <property type="entry name" value="ABC transporter permease protein"/>
    <property type="match status" value="1"/>
</dbReference>
<evidence type="ECO:0000256" key="2">
    <source>
        <dbReference type="ARBA" id="ARBA00022448"/>
    </source>
</evidence>
<feature type="domain" description="ABC transmembrane type-1" evidence="8">
    <location>
        <begin position="120"/>
        <end position="329"/>
    </location>
</feature>
<keyword evidence="6 7" id="KW-0472">Membrane</keyword>
<feature type="transmembrane region" description="Helical" evidence="7">
    <location>
        <begin position="206"/>
        <end position="224"/>
    </location>
</feature>
<evidence type="ECO:0000313" key="10">
    <source>
        <dbReference type="Proteomes" id="UP000024900"/>
    </source>
</evidence>
<comment type="similarity">
    <text evidence="7">Belongs to the binding-protein-dependent transport system permease family.</text>
</comment>
<gene>
    <name evidence="9" type="ORF">BJA5080_00328</name>
</gene>
<dbReference type="Pfam" id="PF00528">
    <property type="entry name" value="BPD_transp_1"/>
    <property type="match status" value="1"/>
</dbReference>
<feature type="transmembrane region" description="Helical" evidence="7">
    <location>
        <begin position="262"/>
        <end position="286"/>
    </location>
</feature>
<dbReference type="GO" id="GO:0005886">
    <property type="term" value="C:plasma membrane"/>
    <property type="evidence" value="ECO:0007669"/>
    <property type="project" value="UniProtKB-SubCell"/>
</dbReference>
<dbReference type="InterPro" id="IPR045621">
    <property type="entry name" value="BPD_transp_1_N"/>
</dbReference>
<feature type="transmembrane region" description="Helical" evidence="7">
    <location>
        <begin position="165"/>
        <end position="186"/>
    </location>
</feature>
<comment type="caution">
    <text evidence="9">The sequence shown here is derived from an EMBL/GenBank/DDBJ whole genome shotgun (WGS) entry which is preliminary data.</text>
</comment>
<feature type="transmembrane region" description="Helical" evidence="7">
    <location>
        <begin position="306"/>
        <end position="332"/>
    </location>
</feature>
<feature type="transmembrane region" description="Helical" evidence="7">
    <location>
        <begin position="120"/>
        <end position="144"/>
    </location>
</feature>
<keyword evidence="4 7" id="KW-0812">Transmembrane</keyword>
<evidence type="ECO:0000256" key="7">
    <source>
        <dbReference type="RuleBase" id="RU363032"/>
    </source>
</evidence>
<keyword evidence="5 7" id="KW-1133">Transmembrane helix</keyword>
<dbReference type="PANTHER" id="PTHR43163">
    <property type="entry name" value="DIPEPTIDE TRANSPORT SYSTEM PERMEASE PROTEIN DPPB-RELATED"/>
    <property type="match status" value="1"/>
</dbReference>
<dbReference type="Gene3D" id="1.10.3720.10">
    <property type="entry name" value="MetI-like"/>
    <property type="match status" value="1"/>
</dbReference>
<evidence type="ECO:0000313" key="9">
    <source>
        <dbReference type="EMBL" id="KGJ68772.1"/>
    </source>
</evidence>
<evidence type="ECO:0000259" key="8">
    <source>
        <dbReference type="PROSITE" id="PS50928"/>
    </source>
</evidence>
<keyword evidence="3" id="KW-1003">Cell membrane</keyword>